<organism evidence="3 4">
    <name type="scientific">Anthostomella pinea</name>
    <dbReference type="NCBI Taxonomy" id="933095"/>
    <lineage>
        <taxon>Eukaryota</taxon>
        <taxon>Fungi</taxon>
        <taxon>Dikarya</taxon>
        <taxon>Ascomycota</taxon>
        <taxon>Pezizomycotina</taxon>
        <taxon>Sordariomycetes</taxon>
        <taxon>Xylariomycetidae</taxon>
        <taxon>Xylariales</taxon>
        <taxon>Xylariaceae</taxon>
        <taxon>Anthostomella</taxon>
    </lineage>
</organism>
<proteinExistence type="predicted"/>
<comment type="caution">
    <text evidence="3">The sequence shown here is derived from an EMBL/GenBank/DDBJ whole genome shotgun (WGS) entry which is preliminary data.</text>
</comment>
<protein>
    <submittedName>
        <fullName evidence="3">Uu.00g028630.m01.CDS01</fullName>
    </submittedName>
</protein>
<feature type="region of interest" description="Disordered" evidence="1">
    <location>
        <begin position="41"/>
        <end position="66"/>
    </location>
</feature>
<accession>A0AAI8YCS2</accession>
<evidence type="ECO:0000256" key="1">
    <source>
        <dbReference type="SAM" id="MobiDB-lite"/>
    </source>
</evidence>
<gene>
    <name evidence="3" type="ORF">KHLLAP_LOCUS478</name>
</gene>
<evidence type="ECO:0000259" key="2">
    <source>
        <dbReference type="Pfam" id="PF07985"/>
    </source>
</evidence>
<name>A0AAI8YCS2_9PEZI</name>
<feature type="domain" description="SRR1-like" evidence="2">
    <location>
        <begin position="14"/>
        <end position="150"/>
    </location>
</feature>
<evidence type="ECO:0000313" key="4">
    <source>
        <dbReference type="Proteomes" id="UP001295740"/>
    </source>
</evidence>
<sequence length="270" mass="30458">MQSYKGSLPCKVREAIKAIPKPERIRKVVCIGLGSFALPSTGTLGPSPENRRDERPIPGPKDAPALNPGGLIQHVLAISTVKQLYELTGKTPQLYAADPGYTQPHKEALENLSNVKFKILDPSYGFHEQFVEIDDSTMVISILPQSPVELLVSEYARPVAMIRTNGWTRGPPFSEKKDPDEDMYWYEAEVGEPDGQTMKTPGCRWLDMPRRVHAMISTDYKLCEKFPVEAPANDNGDGYDLLSNIEHGHYRDVRADGYWKSYTHMYVRKY</sequence>
<keyword evidence="4" id="KW-1185">Reference proteome</keyword>
<dbReference type="Proteomes" id="UP001295740">
    <property type="component" value="Unassembled WGS sequence"/>
</dbReference>
<evidence type="ECO:0000313" key="3">
    <source>
        <dbReference type="EMBL" id="CAJ2500010.1"/>
    </source>
</evidence>
<dbReference type="InterPro" id="IPR012942">
    <property type="entry name" value="SRR1-like"/>
</dbReference>
<dbReference type="EMBL" id="CAUWAG010000003">
    <property type="protein sequence ID" value="CAJ2500010.1"/>
    <property type="molecule type" value="Genomic_DNA"/>
</dbReference>
<dbReference type="AlphaFoldDB" id="A0AAI8YCS2"/>
<dbReference type="Pfam" id="PF07985">
    <property type="entry name" value="SRR1"/>
    <property type="match status" value="1"/>
</dbReference>
<reference evidence="3" key="1">
    <citation type="submission" date="2023-10" db="EMBL/GenBank/DDBJ databases">
        <authorList>
            <person name="Hackl T."/>
        </authorList>
    </citation>
    <scope>NUCLEOTIDE SEQUENCE</scope>
</reference>